<evidence type="ECO:0000256" key="7">
    <source>
        <dbReference type="ARBA" id="ARBA00023136"/>
    </source>
</evidence>
<evidence type="ECO:0000256" key="4">
    <source>
        <dbReference type="ARBA" id="ARBA00022840"/>
    </source>
</evidence>
<dbReference type="EMBL" id="CAUZLR010000003">
    <property type="protein sequence ID" value="CAK1234302.1"/>
    <property type="molecule type" value="Genomic_DNA"/>
</dbReference>
<dbReference type="Proteomes" id="UP001314261">
    <property type="component" value="Unassembled WGS sequence"/>
</dbReference>
<dbReference type="Pfam" id="PF00005">
    <property type="entry name" value="ABC_tran"/>
    <property type="match status" value="1"/>
</dbReference>
<dbReference type="Gene3D" id="3.40.50.300">
    <property type="entry name" value="P-loop containing nucleotide triphosphate hydrolases"/>
    <property type="match status" value="1"/>
</dbReference>
<dbReference type="InterPro" id="IPR003439">
    <property type="entry name" value="ABC_transporter-like_ATP-bd"/>
</dbReference>
<name>A0ABN9YNA6_9LACO</name>
<protein>
    <submittedName>
        <fullName evidence="9">ATPase component (PhnC)</fullName>
        <ecNumber evidence="9">3.6.3.28</ecNumber>
    </submittedName>
</protein>
<evidence type="ECO:0000313" key="9">
    <source>
        <dbReference type="EMBL" id="CAK1234302.1"/>
    </source>
</evidence>
<dbReference type="PROSITE" id="PS00211">
    <property type="entry name" value="ABC_TRANSPORTER_1"/>
    <property type="match status" value="1"/>
</dbReference>
<accession>A0ABN9YNA6</accession>
<keyword evidence="5" id="KW-0918">Phosphonate transport</keyword>
<evidence type="ECO:0000256" key="6">
    <source>
        <dbReference type="ARBA" id="ARBA00022967"/>
    </source>
</evidence>
<dbReference type="SMART" id="SM00382">
    <property type="entry name" value="AAA"/>
    <property type="match status" value="1"/>
</dbReference>
<keyword evidence="9" id="KW-0378">Hydrolase</keyword>
<evidence type="ECO:0000256" key="2">
    <source>
        <dbReference type="ARBA" id="ARBA00022475"/>
    </source>
</evidence>
<dbReference type="SUPFAM" id="SSF52540">
    <property type="entry name" value="P-loop containing nucleoside triphosphate hydrolases"/>
    <property type="match status" value="1"/>
</dbReference>
<dbReference type="InterPro" id="IPR003593">
    <property type="entry name" value="AAA+_ATPase"/>
</dbReference>
<dbReference type="InterPro" id="IPR027417">
    <property type="entry name" value="P-loop_NTPase"/>
</dbReference>
<evidence type="ECO:0000259" key="8">
    <source>
        <dbReference type="PROSITE" id="PS50893"/>
    </source>
</evidence>
<evidence type="ECO:0000313" key="10">
    <source>
        <dbReference type="Proteomes" id="UP001314261"/>
    </source>
</evidence>
<dbReference type="PROSITE" id="PS50893">
    <property type="entry name" value="ABC_TRANSPORTER_2"/>
    <property type="match status" value="1"/>
</dbReference>
<comment type="caution">
    <text evidence="9">The sequence shown here is derived from an EMBL/GenBank/DDBJ whole genome shotgun (WGS) entry which is preliminary data.</text>
</comment>
<dbReference type="PANTHER" id="PTHR43166:SF6">
    <property type="entry name" value="PHOSPHONATES IMPORT ATP-BINDING PROTEIN PHNC"/>
    <property type="match status" value="1"/>
</dbReference>
<reference evidence="9 10" key="1">
    <citation type="submission" date="2023-10" db="EMBL/GenBank/DDBJ databases">
        <authorList>
            <person name="Botero Cardona J."/>
        </authorList>
    </citation>
    <scope>NUCLEOTIDE SEQUENCE [LARGE SCALE GENOMIC DNA]</scope>
    <source>
        <strain evidence="9 10">R-54839</strain>
    </source>
</reference>
<dbReference type="InterPro" id="IPR012693">
    <property type="entry name" value="ABC_transpr_PhnC"/>
</dbReference>
<dbReference type="PANTHER" id="PTHR43166">
    <property type="entry name" value="AMINO ACID IMPORT ATP-BINDING PROTEIN"/>
    <property type="match status" value="1"/>
</dbReference>
<evidence type="ECO:0000256" key="5">
    <source>
        <dbReference type="ARBA" id="ARBA00022885"/>
    </source>
</evidence>
<evidence type="ECO:0000256" key="1">
    <source>
        <dbReference type="ARBA" id="ARBA00022448"/>
    </source>
</evidence>
<keyword evidence="6" id="KW-1278">Translocase</keyword>
<gene>
    <name evidence="9" type="ORF">R54839_PPFHFPJH_00589</name>
</gene>
<dbReference type="GO" id="GO:0016787">
    <property type="term" value="F:hydrolase activity"/>
    <property type="evidence" value="ECO:0007669"/>
    <property type="project" value="UniProtKB-KW"/>
</dbReference>
<keyword evidence="3" id="KW-0547">Nucleotide-binding</keyword>
<evidence type="ECO:0000256" key="3">
    <source>
        <dbReference type="ARBA" id="ARBA00022741"/>
    </source>
</evidence>
<dbReference type="InterPro" id="IPR050086">
    <property type="entry name" value="MetN_ABC_transporter-like"/>
</dbReference>
<proteinExistence type="predicted"/>
<feature type="domain" description="ABC transporter" evidence="8">
    <location>
        <begin position="8"/>
        <end position="252"/>
    </location>
</feature>
<keyword evidence="2" id="KW-1003">Cell membrane</keyword>
<sequence length="266" mass="29446">MLDKKGNIELKDVSKVYPNGVVGLKDVNLTIGHGEFVMIVGLSGSGKSTLLRAINRLHDVTEGAILIDGQDIMKASGDKLHKIRRSAAMIFQNYNLVKTSSVYRNVMSGRVGYYPAWQAAFGLFKKEDQEMAAANLARVNLLDKYYVKARDLSGGQQQRVGIARALMQKPSVILADEPVSGLDPKTTKVVMNDLKKLNEEDGMTIILNVHSIGLALKYASRIVGLKNGQIIYDKPITEVDKRDFKEIYREAGDDRATADDETEEDK</sequence>
<keyword evidence="1" id="KW-0813">Transport</keyword>
<keyword evidence="4" id="KW-0067">ATP-binding</keyword>
<organism evidence="9 10">
    <name type="scientific">Fructobacillus fructosus</name>
    <dbReference type="NCBI Taxonomy" id="1631"/>
    <lineage>
        <taxon>Bacteria</taxon>
        <taxon>Bacillati</taxon>
        <taxon>Bacillota</taxon>
        <taxon>Bacilli</taxon>
        <taxon>Lactobacillales</taxon>
        <taxon>Lactobacillaceae</taxon>
        <taxon>Fructobacillus</taxon>
    </lineage>
</organism>
<keyword evidence="10" id="KW-1185">Reference proteome</keyword>
<dbReference type="RefSeq" id="WP_338346028.1">
    <property type="nucleotide sequence ID" value="NZ_CAUZLR010000003.1"/>
</dbReference>
<keyword evidence="7" id="KW-0472">Membrane</keyword>
<dbReference type="InterPro" id="IPR017871">
    <property type="entry name" value="ABC_transporter-like_CS"/>
</dbReference>
<dbReference type="CDD" id="cd03256">
    <property type="entry name" value="ABC_PhnC_transporter"/>
    <property type="match status" value="1"/>
</dbReference>
<dbReference type="NCBIfam" id="TIGR02315">
    <property type="entry name" value="ABC_phnC"/>
    <property type="match status" value="1"/>
</dbReference>
<dbReference type="EC" id="3.6.3.28" evidence="9"/>